<gene>
    <name evidence="1" type="ORF">DPEC_G00078660</name>
</gene>
<dbReference type="Proteomes" id="UP001157502">
    <property type="component" value="Chromosome 6"/>
</dbReference>
<sequence length="376" mass="42264">MGSQGTGGQVSITTRGLVSMVILLLHIRLTDGADLPVTCGFSEDCVLRCSFQSGIEEIIHWVKLDNIRVHSYYYSKDQLENQDQQYRQRTALFNNQIPKGNASLLLRNVTVQDQGRYKCYTSTINGNQESYINIKVEAPVRLVNIQISDDIITCSSTGIYPKPKLTWTTDPPFDLSPGQADSQNSTGTNEQGIYDITSTKPFIRNQTNICTVTSGTRERTATLKQQINSSPGSEVSIPCSFPLSDLLTFNLTWRFNQDVIILTYNMDTHQMQVEDHWKEQVQDVSESGSLQLHRLTRKHQGIYSCELSTTRDTHLVLTYLEITSDDINTGKKPRTKKERDKSDNGTEEGKSETASNPGEEHELVDRQNDDPSGDAE</sequence>
<dbReference type="EMBL" id="CM055733">
    <property type="protein sequence ID" value="KAJ8010776.1"/>
    <property type="molecule type" value="Genomic_DNA"/>
</dbReference>
<organism evidence="1 2">
    <name type="scientific">Dallia pectoralis</name>
    <name type="common">Alaska blackfish</name>
    <dbReference type="NCBI Taxonomy" id="75939"/>
    <lineage>
        <taxon>Eukaryota</taxon>
        <taxon>Metazoa</taxon>
        <taxon>Chordata</taxon>
        <taxon>Craniata</taxon>
        <taxon>Vertebrata</taxon>
        <taxon>Euteleostomi</taxon>
        <taxon>Actinopterygii</taxon>
        <taxon>Neopterygii</taxon>
        <taxon>Teleostei</taxon>
        <taxon>Protacanthopterygii</taxon>
        <taxon>Esociformes</taxon>
        <taxon>Umbridae</taxon>
        <taxon>Dallia</taxon>
    </lineage>
</organism>
<comment type="caution">
    <text evidence="1">The sequence shown here is derived from an EMBL/GenBank/DDBJ whole genome shotgun (WGS) entry which is preliminary data.</text>
</comment>
<proteinExistence type="predicted"/>
<reference evidence="1" key="1">
    <citation type="submission" date="2021-05" db="EMBL/GenBank/DDBJ databases">
        <authorList>
            <person name="Pan Q."/>
            <person name="Jouanno E."/>
            <person name="Zahm M."/>
            <person name="Klopp C."/>
            <person name="Cabau C."/>
            <person name="Louis A."/>
            <person name="Berthelot C."/>
            <person name="Parey E."/>
            <person name="Roest Crollius H."/>
            <person name="Montfort J."/>
            <person name="Robinson-Rechavi M."/>
            <person name="Bouchez O."/>
            <person name="Lampietro C."/>
            <person name="Lopez Roques C."/>
            <person name="Donnadieu C."/>
            <person name="Postlethwait J."/>
            <person name="Bobe J."/>
            <person name="Dillon D."/>
            <person name="Chandos A."/>
            <person name="von Hippel F."/>
            <person name="Guiguen Y."/>
        </authorList>
    </citation>
    <scope>NUCLEOTIDE SEQUENCE</scope>
    <source>
        <strain evidence="1">YG-Jan2019</strain>
    </source>
</reference>
<keyword evidence="2" id="KW-1185">Reference proteome</keyword>
<evidence type="ECO:0000313" key="2">
    <source>
        <dbReference type="Proteomes" id="UP001157502"/>
    </source>
</evidence>
<protein>
    <submittedName>
        <fullName evidence="1">Uncharacterized protein</fullName>
    </submittedName>
</protein>
<name>A0ACC2H4U7_DALPE</name>
<accession>A0ACC2H4U7</accession>
<evidence type="ECO:0000313" key="1">
    <source>
        <dbReference type="EMBL" id="KAJ8010776.1"/>
    </source>
</evidence>